<dbReference type="Pfam" id="PF02653">
    <property type="entry name" value="BPD_transp_2"/>
    <property type="match status" value="1"/>
</dbReference>
<feature type="transmembrane region" description="Helical" evidence="6">
    <location>
        <begin position="45"/>
        <end position="63"/>
    </location>
</feature>
<protein>
    <submittedName>
        <fullName evidence="7">Amino acid/amide ABC transporter membrane protein 2, HAAT family</fullName>
    </submittedName>
</protein>
<comment type="subcellular location">
    <subcellularLocation>
        <location evidence="1">Cell membrane</location>
        <topology evidence="1">Multi-pass membrane protein</topology>
    </subcellularLocation>
</comment>
<evidence type="ECO:0000256" key="1">
    <source>
        <dbReference type="ARBA" id="ARBA00004651"/>
    </source>
</evidence>
<sequence>MIETPSGRLLRGLLPPVLVMLGVAILTVIAVQLGGDDLSLTITETLIRLTVVVGLSIFVGNSGIVSFGHIGFMCIGAYVAAWATCNPMWKQLMLTGLPTMLQENQYPFLVAVAGGGILAAFVGLILGAAILRLSGIAASIATFAFLAIVNNVYSNWDTVTAATSSIIGIPVEVDPYMALAFALCAIAIAFWFKDTRMGLMLRASRDDGVAARASGVSILKVRLVAFVLSAFVVGVGGTLWAQFLGVLTVDMFYLPMTFMTLAMLIVGGMGSVTGAVVGTIAVTVFVQLFRAMEGGVTVGATTFALPQGTQEIALGIAMALILIFLPAGLTRSRELRLRRQRAATGDTGLGAPASLGS</sequence>
<keyword evidence="2" id="KW-1003">Cell membrane</keyword>
<dbReference type="InterPro" id="IPR001851">
    <property type="entry name" value="ABC_transp_permease"/>
</dbReference>
<accession>A0A212RI07</accession>
<feature type="transmembrane region" description="Helical" evidence="6">
    <location>
        <begin position="176"/>
        <end position="192"/>
    </location>
</feature>
<feature type="transmembrane region" description="Helical" evidence="6">
    <location>
        <begin position="312"/>
        <end position="329"/>
    </location>
</feature>
<evidence type="ECO:0000313" key="7">
    <source>
        <dbReference type="EMBL" id="SNB71990.1"/>
    </source>
</evidence>
<feature type="transmembrane region" description="Helical" evidence="6">
    <location>
        <begin position="136"/>
        <end position="156"/>
    </location>
</feature>
<evidence type="ECO:0000313" key="8">
    <source>
        <dbReference type="Proteomes" id="UP000197065"/>
    </source>
</evidence>
<feature type="transmembrane region" description="Helical" evidence="6">
    <location>
        <begin position="109"/>
        <end position="129"/>
    </location>
</feature>
<name>A0A212RI07_9PROT</name>
<dbReference type="GO" id="GO:0015658">
    <property type="term" value="F:branched-chain amino acid transmembrane transporter activity"/>
    <property type="evidence" value="ECO:0007669"/>
    <property type="project" value="InterPro"/>
</dbReference>
<dbReference type="Proteomes" id="UP000197065">
    <property type="component" value="Unassembled WGS sequence"/>
</dbReference>
<feature type="transmembrane region" description="Helical" evidence="6">
    <location>
        <begin position="12"/>
        <end position="33"/>
    </location>
</feature>
<dbReference type="InterPro" id="IPR043428">
    <property type="entry name" value="LivM-like"/>
</dbReference>
<dbReference type="GO" id="GO:0005886">
    <property type="term" value="C:plasma membrane"/>
    <property type="evidence" value="ECO:0007669"/>
    <property type="project" value="UniProtKB-SubCell"/>
</dbReference>
<keyword evidence="4 6" id="KW-1133">Transmembrane helix</keyword>
<gene>
    <name evidence="7" type="ORF">SAMN07250955_10915</name>
</gene>
<dbReference type="PANTHER" id="PTHR30482:SF10">
    <property type="entry name" value="HIGH-AFFINITY BRANCHED-CHAIN AMINO ACID TRANSPORT PROTEIN BRAE"/>
    <property type="match status" value="1"/>
</dbReference>
<dbReference type="EMBL" id="FYEH01000009">
    <property type="protein sequence ID" value="SNB71990.1"/>
    <property type="molecule type" value="Genomic_DNA"/>
</dbReference>
<evidence type="ECO:0000256" key="2">
    <source>
        <dbReference type="ARBA" id="ARBA00022475"/>
    </source>
</evidence>
<evidence type="ECO:0000256" key="3">
    <source>
        <dbReference type="ARBA" id="ARBA00022692"/>
    </source>
</evidence>
<keyword evidence="5 6" id="KW-0472">Membrane</keyword>
<feature type="transmembrane region" description="Helical" evidence="6">
    <location>
        <begin position="223"/>
        <end position="245"/>
    </location>
</feature>
<keyword evidence="3 6" id="KW-0812">Transmembrane</keyword>
<dbReference type="OrthoDB" id="9034298at2"/>
<dbReference type="RefSeq" id="WP_088561960.1">
    <property type="nucleotide sequence ID" value="NZ_FYEH01000009.1"/>
</dbReference>
<evidence type="ECO:0000256" key="4">
    <source>
        <dbReference type="ARBA" id="ARBA00022989"/>
    </source>
</evidence>
<keyword evidence="8" id="KW-1185">Reference proteome</keyword>
<proteinExistence type="predicted"/>
<dbReference type="PANTHER" id="PTHR30482">
    <property type="entry name" value="HIGH-AFFINITY BRANCHED-CHAIN AMINO ACID TRANSPORT SYSTEM PERMEASE"/>
    <property type="match status" value="1"/>
</dbReference>
<organism evidence="7 8">
    <name type="scientific">Arboricoccus pini</name>
    <dbReference type="NCBI Taxonomy" id="1963835"/>
    <lineage>
        <taxon>Bacteria</taxon>
        <taxon>Pseudomonadati</taxon>
        <taxon>Pseudomonadota</taxon>
        <taxon>Alphaproteobacteria</taxon>
        <taxon>Geminicoccales</taxon>
        <taxon>Geminicoccaceae</taxon>
        <taxon>Arboricoccus</taxon>
    </lineage>
</organism>
<reference evidence="7 8" key="1">
    <citation type="submission" date="2017-06" db="EMBL/GenBank/DDBJ databases">
        <authorList>
            <person name="Kim H.J."/>
            <person name="Triplett B.A."/>
        </authorList>
    </citation>
    <scope>NUCLEOTIDE SEQUENCE [LARGE SCALE GENOMIC DNA]</scope>
    <source>
        <strain evidence="7 8">B29T1</strain>
    </source>
</reference>
<evidence type="ECO:0000256" key="6">
    <source>
        <dbReference type="SAM" id="Phobius"/>
    </source>
</evidence>
<dbReference type="CDD" id="cd06581">
    <property type="entry name" value="TM_PBP1_LivM_like"/>
    <property type="match status" value="1"/>
</dbReference>
<evidence type="ECO:0000256" key="5">
    <source>
        <dbReference type="ARBA" id="ARBA00023136"/>
    </source>
</evidence>
<dbReference type="AlphaFoldDB" id="A0A212RI07"/>